<dbReference type="PROSITE" id="PS50075">
    <property type="entry name" value="CARRIER"/>
    <property type="match status" value="1"/>
</dbReference>
<name>A0A238D741_THIDL</name>
<dbReference type="RefSeq" id="WP_186436675.1">
    <property type="nucleotide sequence ID" value="NZ_LT592171.1"/>
</dbReference>
<evidence type="ECO:0000259" key="1">
    <source>
        <dbReference type="PROSITE" id="PS50075"/>
    </source>
</evidence>
<keyword evidence="3" id="KW-1185">Reference proteome</keyword>
<dbReference type="SUPFAM" id="SSF47336">
    <property type="entry name" value="ACP-like"/>
    <property type="match status" value="1"/>
</dbReference>
<sequence>MTTTFKRLCVILVKDYKLDPQLLTPDATLESLGLDSLGATELFFSAEDVFSVTFPPEPVPLLSLGDVVRYIDTLLAEQRGGQPQATPAEPEAQPVR</sequence>
<organism evidence="2 3">
    <name type="scientific">Thiomonas delicata</name>
    <name type="common">Thiomonas cuprina</name>
    <dbReference type="NCBI Taxonomy" id="364030"/>
    <lineage>
        <taxon>Bacteria</taxon>
        <taxon>Pseudomonadati</taxon>
        <taxon>Pseudomonadota</taxon>
        <taxon>Betaproteobacteria</taxon>
        <taxon>Burkholderiales</taxon>
        <taxon>Thiomonas</taxon>
    </lineage>
</organism>
<proteinExistence type="predicted"/>
<gene>
    <name evidence="2" type="ORF">THIARS_70584</name>
</gene>
<dbReference type="InterPro" id="IPR036736">
    <property type="entry name" value="ACP-like_sf"/>
</dbReference>
<dbReference type="Pfam" id="PF00550">
    <property type="entry name" value="PP-binding"/>
    <property type="match status" value="1"/>
</dbReference>
<evidence type="ECO:0000313" key="3">
    <source>
        <dbReference type="Proteomes" id="UP000214566"/>
    </source>
</evidence>
<protein>
    <submittedName>
        <fullName evidence="2">Phosphopantetheine-binding</fullName>
    </submittedName>
</protein>
<dbReference type="Gene3D" id="1.10.1200.10">
    <property type="entry name" value="ACP-like"/>
    <property type="match status" value="1"/>
</dbReference>
<dbReference type="Proteomes" id="UP000214566">
    <property type="component" value="Unassembled WGS sequence"/>
</dbReference>
<accession>A0A238D741</accession>
<dbReference type="AlphaFoldDB" id="A0A238D741"/>
<evidence type="ECO:0000313" key="2">
    <source>
        <dbReference type="EMBL" id="SBP88964.1"/>
    </source>
</evidence>
<feature type="domain" description="Carrier" evidence="1">
    <location>
        <begin position="1"/>
        <end position="78"/>
    </location>
</feature>
<dbReference type="InterPro" id="IPR009081">
    <property type="entry name" value="PP-bd_ACP"/>
</dbReference>
<reference evidence="2 3" key="1">
    <citation type="submission" date="2016-06" db="EMBL/GenBank/DDBJ databases">
        <authorList>
            <person name="Kjaerup R.B."/>
            <person name="Dalgaard T.S."/>
            <person name="Juul-Madsen H.R."/>
        </authorList>
    </citation>
    <scope>NUCLEOTIDE SEQUENCE [LARGE SCALE GENOMIC DNA]</scope>
    <source>
        <strain evidence="2 3">DSM 16361</strain>
    </source>
</reference>
<dbReference type="EMBL" id="FLMQ01000056">
    <property type="protein sequence ID" value="SBP88964.1"/>
    <property type="molecule type" value="Genomic_DNA"/>
</dbReference>